<proteinExistence type="predicted"/>
<organism evidence="1 2">
    <name type="scientific">Hevea brasiliensis</name>
    <name type="common">Para rubber tree</name>
    <name type="synonym">Siphonia brasiliensis</name>
    <dbReference type="NCBI Taxonomy" id="3981"/>
    <lineage>
        <taxon>Eukaryota</taxon>
        <taxon>Viridiplantae</taxon>
        <taxon>Streptophyta</taxon>
        <taxon>Embryophyta</taxon>
        <taxon>Tracheophyta</taxon>
        <taxon>Spermatophyta</taxon>
        <taxon>Magnoliopsida</taxon>
        <taxon>eudicotyledons</taxon>
        <taxon>Gunneridae</taxon>
        <taxon>Pentapetalae</taxon>
        <taxon>rosids</taxon>
        <taxon>fabids</taxon>
        <taxon>Malpighiales</taxon>
        <taxon>Euphorbiaceae</taxon>
        <taxon>Crotonoideae</taxon>
        <taxon>Micrandreae</taxon>
        <taxon>Hevea</taxon>
    </lineage>
</organism>
<name>A0A6A6LM31_HEVBR</name>
<dbReference type="SUPFAM" id="SSF117281">
    <property type="entry name" value="Kelch motif"/>
    <property type="match status" value="1"/>
</dbReference>
<dbReference type="InterPro" id="IPR015915">
    <property type="entry name" value="Kelch-typ_b-propeller"/>
</dbReference>
<dbReference type="Gene3D" id="2.120.10.80">
    <property type="entry name" value="Kelch-type beta propeller"/>
    <property type="match status" value="1"/>
</dbReference>
<accession>A0A6A6LM31</accession>
<dbReference type="Proteomes" id="UP000467840">
    <property type="component" value="Chromosome 4"/>
</dbReference>
<dbReference type="PANTHER" id="PTHR47850">
    <property type="entry name" value="F-BOX/KELCH-REPEAT PROTEIN OR23"/>
    <property type="match status" value="1"/>
</dbReference>
<dbReference type="AlphaFoldDB" id="A0A6A6LM31"/>
<evidence type="ECO:0000313" key="2">
    <source>
        <dbReference type="Proteomes" id="UP000467840"/>
    </source>
</evidence>
<comment type="caution">
    <text evidence="1">The sequence shown here is derived from an EMBL/GenBank/DDBJ whole genome shotgun (WGS) entry which is preliminary data.</text>
</comment>
<dbReference type="EMBL" id="JAAGAX010000010">
    <property type="protein sequence ID" value="KAF2302502.1"/>
    <property type="molecule type" value="Genomic_DNA"/>
</dbReference>
<protein>
    <submittedName>
        <fullName evidence="1">Uncharacterized protein</fullName>
    </submittedName>
</protein>
<sequence>MSSVERYDDGRDEWVAMDGLPRCRAGCVGFLVGSGEEREFWVMGGYGESRTISMMFPMDEYYKDAVVMDVKKNGCGKWRDVGDMWREGREQGLGRLWSLRTVIGTDLVFLCLTIMTFSGELPLLWCLCVEALCFLNVYSILEEVMLVIVRVQYSSSSDIVYTKSCTVMLVVWLWPGVFVSVNSEESYIICNKVKNPSIGFWIGYDMVSNSWQNESAVPRKAPCNSSCGFVVMEGSCILEDYSDGDLCESGVALESESSLWELEWIKNHWTI</sequence>
<keyword evidence="2" id="KW-1185">Reference proteome</keyword>
<dbReference type="PANTHER" id="PTHR47850:SF1">
    <property type="entry name" value="F-BOX_KELCH-REPEAT PROTEIN OR23"/>
    <property type="match status" value="1"/>
</dbReference>
<reference evidence="1 2" key="1">
    <citation type="journal article" date="2020" name="Mol. Plant">
        <title>The Chromosome-Based Rubber Tree Genome Provides New Insights into Spurge Genome Evolution and Rubber Biosynthesis.</title>
        <authorList>
            <person name="Liu J."/>
            <person name="Shi C."/>
            <person name="Shi C.C."/>
            <person name="Li W."/>
            <person name="Zhang Q.J."/>
            <person name="Zhang Y."/>
            <person name="Li K."/>
            <person name="Lu H.F."/>
            <person name="Shi C."/>
            <person name="Zhu S.T."/>
            <person name="Xiao Z.Y."/>
            <person name="Nan H."/>
            <person name="Yue Y."/>
            <person name="Zhu X.G."/>
            <person name="Wu Y."/>
            <person name="Hong X.N."/>
            <person name="Fan G.Y."/>
            <person name="Tong Y."/>
            <person name="Zhang D."/>
            <person name="Mao C.L."/>
            <person name="Liu Y.L."/>
            <person name="Hao S.J."/>
            <person name="Liu W.Q."/>
            <person name="Lv M.Q."/>
            <person name="Zhang H.B."/>
            <person name="Liu Y."/>
            <person name="Hu-Tang G.R."/>
            <person name="Wang J.P."/>
            <person name="Wang J.H."/>
            <person name="Sun Y.H."/>
            <person name="Ni S.B."/>
            <person name="Chen W.B."/>
            <person name="Zhang X.C."/>
            <person name="Jiao Y.N."/>
            <person name="Eichler E.E."/>
            <person name="Li G.H."/>
            <person name="Liu X."/>
            <person name="Gao L.Z."/>
        </authorList>
    </citation>
    <scope>NUCLEOTIDE SEQUENCE [LARGE SCALE GENOMIC DNA]</scope>
    <source>
        <strain evidence="2">cv. GT1</strain>
        <tissue evidence="1">Leaf</tissue>
    </source>
</reference>
<evidence type="ECO:0000313" key="1">
    <source>
        <dbReference type="EMBL" id="KAF2302502.1"/>
    </source>
</evidence>
<gene>
    <name evidence="1" type="ORF">GH714_036600</name>
</gene>